<evidence type="ECO:0008006" key="3">
    <source>
        <dbReference type="Google" id="ProtNLM"/>
    </source>
</evidence>
<proteinExistence type="predicted"/>
<dbReference type="Proteomes" id="UP000230324">
    <property type="component" value="Unassembled WGS sequence"/>
</dbReference>
<protein>
    <recommendedName>
        <fullName evidence="3">Class I SAM-dependent methyltransferase</fullName>
    </recommendedName>
</protein>
<sequence length="127" mass="15282">FKEFQRVLKKDGILVFSTNHPVNSCIDEFTECKNKPAVVVSDYFTRRKFYWTSKRMRNAKIPSIHFTFEDLFSFVLKNGFQIEDLKEPQLPKEAEKILGKERYNHWKYIPTFVVFKCRKVDDIHEIQ</sequence>
<evidence type="ECO:0000313" key="2">
    <source>
        <dbReference type="Proteomes" id="UP000230324"/>
    </source>
</evidence>
<dbReference type="InterPro" id="IPR029063">
    <property type="entry name" value="SAM-dependent_MTases_sf"/>
</dbReference>
<dbReference type="AlphaFoldDB" id="A0A2M7BYC5"/>
<feature type="non-terminal residue" evidence="1">
    <location>
        <position position="1"/>
    </location>
</feature>
<dbReference type="Gene3D" id="3.40.50.150">
    <property type="entry name" value="Vaccinia Virus protein VP39"/>
    <property type="match status" value="1"/>
</dbReference>
<dbReference type="SUPFAM" id="SSF53335">
    <property type="entry name" value="S-adenosyl-L-methionine-dependent methyltransferases"/>
    <property type="match status" value="1"/>
</dbReference>
<gene>
    <name evidence="1" type="ORF">COS47_01360</name>
</gene>
<reference evidence="2" key="1">
    <citation type="submission" date="2017-09" db="EMBL/GenBank/DDBJ databases">
        <title>Depth-based differentiation of microbial function through sediment-hosted aquifers and enrichment of novel symbionts in the deep terrestrial subsurface.</title>
        <authorList>
            <person name="Probst A.J."/>
            <person name="Ladd B."/>
            <person name="Jarett J.K."/>
            <person name="Geller-Mcgrath D.E."/>
            <person name="Sieber C.M.K."/>
            <person name="Emerson J.B."/>
            <person name="Anantharaman K."/>
            <person name="Thomas B.C."/>
            <person name="Malmstrom R."/>
            <person name="Stieglmeier M."/>
            <person name="Klingl A."/>
            <person name="Woyke T."/>
            <person name="Ryan C.M."/>
            <person name="Banfield J.F."/>
        </authorList>
    </citation>
    <scope>NUCLEOTIDE SEQUENCE [LARGE SCALE GENOMIC DNA]</scope>
</reference>
<organism evidence="1 2">
    <name type="scientific">Candidatus Nealsonbacteria bacterium CG03_land_8_20_14_0_80_36_12</name>
    <dbReference type="NCBI Taxonomy" id="1974701"/>
    <lineage>
        <taxon>Bacteria</taxon>
        <taxon>Candidatus Nealsoniibacteriota</taxon>
    </lineage>
</organism>
<comment type="caution">
    <text evidence="1">The sequence shown here is derived from an EMBL/GenBank/DDBJ whole genome shotgun (WGS) entry which is preliminary data.</text>
</comment>
<name>A0A2M7BYC5_9BACT</name>
<accession>A0A2M7BYC5</accession>
<evidence type="ECO:0000313" key="1">
    <source>
        <dbReference type="EMBL" id="PIV12675.1"/>
    </source>
</evidence>
<dbReference type="EMBL" id="PEUV01000028">
    <property type="protein sequence ID" value="PIV12675.1"/>
    <property type="molecule type" value="Genomic_DNA"/>
</dbReference>